<dbReference type="InterPro" id="IPR028250">
    <property type="entry name" value="DsbDN"/>
</dbReference>
<dbReference type="RefSeq" id="WP_183207599.1">
    <property type="nucleotide sequence ID" value="NZ_JAAAMM010000002.1"/>
</dbReference>
<accession>A0A7W6HDC8</accession>
<name>A0A7W6HDC8_9HYPH</name>
<reference evidence="3 4" key="1">
    <citation type="submission" date="2020-08" db="EMBL/GenBank/DDBJ databases">
        <title>Genomic Encyclopedia of Type Strains, Phase IV (KMG-IV): sequencing the most valuable type-strain genomes for metagenomic binning, comparative biology and taxonomic classification.</title>
        <authorList>
            <person name="Goeker M."/>
        </authorList>
    </citation>
    <scope>NUCLEOTIDE SEQUENCE [LARGE SCALE GENOMIC DNA]</scope>
    <source>
        <strain evidence="3 4">DSM 103570</strain>
    </source>
</reference>
<keyword evidence="4" id="KW-1185">Reference proteome</keyword>
<dbReference type="Proteomes" id="UP000588647">
    <property type="component" value="Unassembled WGS sequence"/>
</dbReference>
<evidence type="ECO:0000259" key="2">
    <source>
        <dbReference type="Pfam" id="PF11412"/>
    </source>
</evidence>
<evidence type="ECO:0000313" key="4">
    <source>
        <dbReference type="Proteomes" id="UP000588647"/>
    </source>
</evidence>
<comment type="caution">
    <text evidence="3">The sequence shown here is derived from an EMBL/GenBank/DDBJ whole genome shotgun (WGS) entry which is preliminary data.</text>
</comment>
<feature type="domain" description="Thiol:disulfide interchange protein DsbD N-terminal" evidence="2">
    <location>
        <begin position="46"/>
        <end position="152"/>
    </location>
</feature>
<dbReference type="Pfam" id="PF11412">
    <property type="entry name" value="DsbD_N"/>
    <property type="match status" value="1"/>
</dbReference>
<evidence type="ECO:0000256" key="1">
    <source>
        <dbReference type="SAM" id="SignalP"/>
    </source>
</evidence>
<dbReference type="EMBL" id="JACIEM010000002">
    <property type="protein sequence ID" value="MBB4002992.1"/>
    <property type="molecule type" value="Genomic_DNA"/>
</dbReference>
<keyword evidence="1" id="KW-0732">Signal</keyword>
<proteinExistence type="predicted"/>
<dbReference type="AlphaFoldDB" id="A0A7W6HDC8"/>
<organism evidence="3 4">
    <name type="scientific">Aurantimonas endophytica</name>
    <dbReference type="NCBI Taxonomy" id="1522175"/>
    <lineage>
        <taxon>Bacteria</taxon>
        <taxon>Pseudomonadati</taxon>
        <taxon>Pseudomonadota</taxon>
        <taxon>Alphaproteobacteria</taxon>
        <taxon>Hyphomicrobiales</taxon>
        <taxon>Aurantimonadaceae</taxon>
        <taxon>Aurantimonas</taxon>
    </lineage>
</organism>
<evidence type="ECO:0000313" key="3">
    <source>
        <dbReference type="EMBL" id="MBB4002992.1"/>
    </source>
</evidence>
<feature type="signal peptide" evidence="1">
    <location>
        <begin position="1"/>
        <end position="24"/>
    </location>
</feature>
<protein>
    <submittedName>
        <fullName evidence="3">DsbC/DsbD-like thiol-disulfide interchange protein</fullName>
    </submittedName>
</protein>
<feature type="chain" id="PRO_5030601136" evidence="1">
    <location>
        <begin position="25"/>
        <end position="273"/>
    </location>
</feature>
<gene>
    <name evidence="3" type="ORF">GGR03_002067</name>
</gene>
<sequence length="273" mass="27968">MRFLENRFAATLICVLMTTGLAEAGSVGAAAPEPMTVRLTTAPAGADGSVRGALLLDLAPGWKTYWVDPGTSGIPPTIDFAATSGLGHAELHFPAPHRFGEGLARANGYNRSLAVAFELAPATGAELGPVAASVMMGVCREICVPVQATLTAAEADAGAVQAAFAALPERGEAPAELASARLAGDMLTVAITRPEQGGTSAPRDDADLFVAGPAGWYFDEPDAPARQGDRLVFQVPVLERPRGEAGPPERVDVVFTDGAGALEAKGLAVAPSR</sequence>